<dbReference type="EMBL" id="AP015039">
    <property type="protein sequence ID" value="BAT90587.1"/>
    <property type="molecule type" value="Genomic_DNA"/>
</dbReference>
<keyword evidence="3" id="KW-1185">Reference proteome</keyword>
<proteinExistence type="predicted"/>
<gene>
    <name evidence="2" type="primary">Vigan.06G185500</name>
    <name evidence="2" type="ORF">VIGAN_06185500</name>
</gene>
<evidence type="ECO:0000313" key="2">
    <source>
        <dbReference type="EMBL" id="BAT90587.1"/>
    </source>
</evidence>
<evidence type="ECO:0000313" key="3">
    <source>
        <dbReference type="Proteomes" id="UP000291084"/>
    </source>
</evidence>
<dbReference type="Proteomes" id="UP000291084">
    <property type="component" value="Chromosome 6"/>
</dbReference>
<protein>
    <submittedName>
        <fullName evidence="2">Uncharacterized protein</fullName>
    </submittedName>
</protein>
<dbReference type="AlphaFoldDB" id="A0A0S3SCR1"/>
<reference evidence="2 3" key="1">
    <citation type="journal article" date="2015" name="Sci. Rep.">
        <title>The power of single molecule real-time sequencing technology in the de novo assembly of a eukaryotic genome.</title>
        <authorList>
            <person name="Sakai H."/>
            <person name="Naito K."/>
            <person name="Ogiso-Tanaka E."/>
            <person name="Takahashi Y."/>
            <person name="Iseki K."/>
            <person name="Muto C."/>
            <person name="Satou K."/>
            <person name="Teruya K."/>
            <person name="Shiroma A."/>
            <person name="Shimoji M."/>
            <person name="Hirano T."/>
            <person name="Itoh T."/>
            <person name="Kaga A."/>
            <person name="Tomooka N."/>
        </authorList>
    </citation>
    <scope>NUCLEOTIDE SEQUENCE [LARGE SCALE GENOMIC DNA]</scope>
    <source>
        <strain evidence="3">cv. Shumari</strain>
    </source>
</reference>
<keyword evidence="1" id="KW-1133">Transmembrane helix</keyword>
<feature type="non-terminal residue" evidence="2">
    <location>
        <position position="1"/>
    </location>
</feature>
<keyword evidence="1" id="KW-0472">Membrane</keyword>
<feature type="transmembrane region" description="Helical" evidence="1">
    <location>
        <begin position="24"/>
        <end position="43"/>
    </location>
</feature>
<name>A0A0S3SCR1_PHAAN</name>
<organism evidence="2 3">
    <name type="scientific">Vigna angularis var. angularis</name>
    <dbReference type="NCBI Taxonomy" id="157739"/>
    <lineage>
        <taxon>Eukaryota</taxon>
        <taxon>Viridiplantae</taxon>
        <taxon>Streptophyta</taxon>
        <taxon>Embryophyta</taxon>
        <taxon>Tracheophyta</taxon>
        <taxon>Spermatophyta</taxon>
        <taxon>Magnoliopsida</taxon>
        <taxon>eudicotyledons</taxon>
        <taxon>Gunneridae</taxon>
        <taxon>Pentapetalae</taxon>
        <taxon>rosids</taxon>
        <taxon>fabids</taxon>
        <taxon>Fabales</taxon>
        <taxon>Fabaceae</taxon>
        <taxon>Papilionoideae</taxon>
        <taxon>50 kb inversion clade</taxon>
        <taxon>NPAAA clade</taxon>
        <taxon>indigoferoid/millettioid clade</taxon>
        <taxon>Phaseoleae</taxon>
        <taxon>Vigna</taxon>
    </lineage>
</organism>
<accession>A0A0S3SCR1</accession>
<evidence type="ECO:0000256" key="1">
    <source>
        <dbReference type="SAM" id="Phobius"/>
    </source>
</evidence>
<keyword evidence="1" id="KW-0812">Transmembrane</keyword>
<sequence>IQIQEIHNSMFKIYSFLLDGVEPLLLLSGHFFCCLFLFKLEIFSKRKSHAYHRLNQYFPSDKITITSVLKKHVVS</sequence>